<organism evidence="12 13">
    <name type="scientific">Molorchus minor</name>
    <dbReference type="NCBI Taxonomy" id="1323400"/>
    <lineage>
        <taxon>Eukaryota</taxon>
        <taxon>Metazoa</taxon>
        <taxon>Ecdysozoa</taxon>
        <taxon>Arthropoda</taxon>
        <taxon>Hexapoda</taxon>
        <taxon>Insecta</taxon>
        <taxon>Pterygota</taxon>
        <taxon>Neoptera</taxon>
        <taxon>Endopterygota</taxon>
        <taxon>Coleoptera</taxon>
        <taxon>Polyphaga</taxon>
        <taxon>Cucujiformia</taxon>
        <taxon>Chrysomeloidea</taxon>
        <taxon>Cerambycidae</taxon>
        <taxon>Lamiinae</taxon>
        <taxon>Monochamini</taxon>
        <taxon>Molorchus</taxon>
    </lineage>
</organism>
<feature type="domain" description="C2H2-type" evidence="11">
    <location>
        <begin position="314"/>
        <end position="341"/>
    </location>
</feature>
<dbReference type="InterPro" id="IPR036236">
    <property type="entry name" value="Znf_C2H2_sf"/>
</dbReference>
<sequence>MTIGGISDQPKSDFNEQRDIEESISRGSSNVNIRTDERMPARGELSGQESLGGTSDITWNRIQYQEGGSGMSHSYDLFGRESWEASDSESTEIPVMQRLETRSDFQQHEYNDNENDTPTIVSYSGPPLNFKCSTCGEGFVSSKDRKEHELDKHPNKIKNNLIGLEIGKKKVKKLVVKLKTDKSESENNFDNVFTNKLKLENNVEQEPNVSEEQITTIKTDELNIEIRDMKSVCPICDCFLENAKALKLHRIEVHKENPDVRHKCLTCGEAFPNEYRYTEHLKIHPLECRLCGKLFYRRQNIQLHMKRHLGLKPYKCDVCEKAFVTRQKHDEHKNIHTGDAPIKCNLCDETFRRHSNLVQHRNRNHFQIKKKIRDYICHCGEIVHSKKKLAWHKEIHDSKPKACTQCSEKFIHMSSLTRHMRRAHNQKFLPELDRCKRKR</sequence>
<feature type="domain" description="C2H2-type" evidence="11">
    <location>
        <begin position="262"/>
        <end position="289"/>
    </location>
</feature>
<dbReference type="EMBL" id="JAPWTJ010000955">
    <property type="protein sequence ID" value="KAJ8974637.1"/>
    <property type="molecule type" value="Genomic_DNA"/>
</dbReference>
<dbReference type="PROSITE" id="PS50157">
    <property type="entry name" value="ZINC_FINGER_C2H2_2"/>
    <property type="match status" value="6"/>
</dbReference>
<dbReference type="SMART" id="SM00355">
    <property type="entry name" value="ZnF_C2H2"/>
    <property type="match status" value="8"/>
</dbReference>
<feature type="domain" description="C2H2-type" evidence="11">
    <location>
        <begin position="342"/>
        <end position="370"/>
    </location>
</feature>
<evidence type="ECO:0000313" key="12">
    <source>
        <dbReference type="EMBL" id="KAJ8974637.1"/>
    </source>
</evidence>
<dbReference type="Pfam" id="PF00096">
    <property type="entry name" value="zf-C2H2"/>
    <property type="match status" value="3"/>
</dbReference>
<keyword evidence="13" id="KW-1185">Reference proteome</keyword>
<comment type="similarity">
    <text evidence="8">Belongs to the snail C2H2-type zinc-finger protein family.</text>
</comment>
<dbReference type="Gene3D" id="3.30.160.60">
    <property type="entry name" value="Classic Zinc Finger"/>
    <property type="match status" value="5"/>
</dbReference>
<feature type="region of interest" description="Disordered" evidence="10">
    <location>
        <begin position="1"/>
        <end position="54"/>
    </location>
</feature>
<evidence type="ECO:0000256" key="8">
    <source>
        <dbReference type="ARBA" id="ARBA00037948"/>
    </source>
</evidence>
<proteinExistence type="inferred from homology"/>
<evidence type="ECO:0000259" key="11">
    <source>
        <dbReference type="PROSITE" id="PS50157"/>
    </source>
</evidence>
<comment type="subcellular location">
    <subcellularLocation>
        <location evidence="1">Nucleus</location>
    </subcellularLocation>
</comment>
<comment type="caution">
    <text evidence="12">The sequence shown here is derived from an EMBL/GenBank/DDBJ whole genome shotgun (WGS) entry which is preliminary data.</text>
</comment>
<evidence type="ECO:0000256" key="6">
    <source>
        <dbReference type="ARBA" id="ARBA00023125"/>
    </source>
</evidence>
<evidence type="ECO:0000256" key="2">
    <source>
        <dbReference type="ARBA" id="ARBA00022723"/>
    </source>
</evidence>
<evidence type="ECO:0000256" key="1">
    <source>
        <dbReference type="ARBA" id="ARBA00004123"/>
    </source>
</evidence>
<evidence type="ECO:0000256" key="7">
    <source>
        <dbReference type="ARBA" id="ARBA00023242"/>
    </source>
</evidence>
<dbReference type="SUPFAM" id="SSF57667">
    <property type="entry name" value="beta-beta-alpha zinc fingers"/>
    <property type="match status" value="4"/>
</dbReference>
<keyword evidence="4 9" id="KW-0863">Zinc-finger</keyword>
<dbReference type="InterPro" id="IPR013087">
    <property type="entry name" value="Znf_C2H2_type"/>
</dbReference>
<evidence type="ECO:0000256" key="9">
    <source>
        <dbReference type="PROSITE-ProRule" id="PRU00042"/>
    </source>
</evidence>
<feature type="domain" description="C2H2-type" evidence="11">
    <location>
        <begin position="130"/>
        <end position="158"/>
    </location>
</feature>
<evidence type="ECO:0000256" key="10">
    <source>
        <dbReference type="SAM" id="MobiDB-lite"/>
    </source>
</evidence>
<evidence type="ECO:0000256" key="3">
    <source>
        <dbReference type="ARBA" id="ARBA00022737"/>
    </source>
</evidence>
<reference evidence="12" key="1">
    <citation type="journal article" date="2023" name="Insect Mol. Biol.">
        <title>Genome sequencing provides insights into the evolution of gene families encoding plant cell wall-degrading enzymes in longhorned beetles.</title>
        <authorList>
            <person name="Shin N.R."/>
            <person name="Okamura Y."/>
            <person name="Kirsch R."/>
            <person name="Pauchet Y."/>
        </authorList>
    </citation>
    <scope>NUCLEOTIDE SEQUENCE</scope>
    <source>
        <strain evidence="12">MMC_N1</strain>
    </source>
</reference>
<name>A0ABQ9J9M6_9CUCU</name>
<evidence type="ECO:0000256" key="5">
    <source>
        <dbReference type="ARBA" id="ARBA00022833"/>
    </source>
</evidence>
<dbReference type="PANTHER" id="PTHR24388">
    <property type="entry name" value="ZINC FINGER PROTEIN"/>
    <property type="match status" value="1"/>
</dbReference>
<feature type="domain" description="C2H2-type" evidence="11">
    <location>
        <begin position="401"/>
        <end position="424"/>
    </location>
</feature>
<evidence type="ECO:0000256" key="4">
    <source>
        <dbReference type="ARBA" id="ARBA00022771"/>
    </source>
</evidence>
<dbReference type="Proteomes" id="UP001162164">
    <property type="component" value="Unassembled WGS sequence"/>
</dbReference>
<gene>
    <name evidence="12" type="ORF">NQ317_019871</name>
</gene>
<keyword evidence="7" id="KW-0539">Nucleus</keyword>
<keyword evidence="3" id="KW-0677">Repeat</keyword>
<dbReference type="InterPro" id="IPR050527">
    <property type="entry name" value="Snail/Krueppel_Znf"/>
</dbReference>
<protein>
    <recommendedName>
        <fullName evidence="11">C2H2-type domain-containing protein</fullName>
    </recommendedName>
</protein>
<dbReference type="PROSITE" id="PS00028">
    <property type="entry name" value="ZINC_FINGER_C2H2_1"/>
    <property type="match status" value="6"/>
</dbReference>
<keyword evidence="5" id="KW-0862">Zinc</keyword>
<keyword evidence="6" id="KW-0238">DNA-binding</keyword>
<accession>A0ABQ9J9M6</accession>
<evidence type="ECO:0000313" key="13">
    <source>
        <dbReference type="Proteomes" id="UP001162164"/>
    </source>
</evidence>
<keyword evidence="2" id="KW-0479">Metal-binding</keyword>
<feature type="compositionally biased region" description="Basic and acidic residues" evidence="10">
    <location>
        <begin position="10"/>
        <end position="24"/>
    </location>
</feature>
<dbReference type="PANTHER" id="PTHR24388:SF54">
    <property type="entry name" value="PROTEIN ESCARGOT"/>
    <property type="match status" value="1"/>
</dbReference>
<feature type="domain" description="C2H2-type" evidence="11">
    <location>
        <begin position="286"/>
        <end position="313"/>
    </location>
</feature>